<keyword evidence="1" id="KW-0560">Oxidoreductase</keyword>
<gene>
    <name evidence="1" type="ORF">JFY71_01010</name>
</gene>
<dbReference type="EMBL" id="CP066744">
    <property type="protein sequence ID" value="QQK08144.1"/>
    <property type="molecule type" value="Genomic_DNA"/>
</dbReference>
<accession>A0AC61MTK8</accession>
<evidence type="ECO:0000313" key="2">
    <source>
        <dbReference type="Proteomes" id="UP000595814"/>
    </source>
</evidence>
<reference evidence="1 2" key="1">
    <citation type="journal article" date="2022" name="Int. J. Syst. Evol. Microbiol.">
        <title>Miniphocaeibacter halophilus sp. nov., an ammonium-tolerant acetate-producing bacterium isolated from a biogas system.</title>
        <authorList>
            <person name="Schnurer A."/>
            <person name="Singh A."/>
            <person name="Bi S."/>
            <person name="Qiao W."/>
            <person name="Westerholm M."/>
        </authorList>
    </citation>
    <scope>NUCLEOTIDE SEQUENCE [LARGE SCALE GENOMIC DNA]</scope>
    <source>
        <strain evidence="1 2">AMB_01</strain>
    </source>
</reference>
<keyword evidence="1" id="KW-0503">Monooxygenase</keyword>
<dbReference type="Proteomes" id="UP000595814">
    <property type="component" value="Chromosome"/>
</dbReference>
<proteinExistence type="predicted"/>
<keyword evidence="2" id="KW-1185">Reference proteome</keyword>
<sequence length="353" mass="38598">MSIMIGSKEISIPVIQGGMGVGVSLGNLAGSVAREGGIGTISMVDIGFKEPDFYTNKKESAARAFTKELNKAREISKGNGLIATNIMAALTDYKELVKTAVKAKVDAIVVGAGLPLDLPGLVETKDIMIAPIISSARALKLVVRNWMKKYDRTPDFVVLEGRDAGGHLGFKKEEIINESYSLETITKDVLSYLDELKNNIGKKIPLFVGGSFFDGNDLNMVQDWGATGIQIGTRFIATEECDVSKEFKDLIVKAKEEDIVLLHSPVGMPARAIKTPLIEKMNKERIPSKRCINCLKTCNPKTTNFCISDALISSANGDVENGLFFSGSLAYRIKGITTVEEIFKEIKNQWRKR</sequence>
<evidence type="ECO:0000313" key="1">
    <source>
        <dbReference type="EMBL" id="QQK08144.1"/>
    </source>
</evidence>
<organism evidence="1 2">
    <name type="scientific">Miniphocaeibacter halophilus</name>
    <dbReference type="NCBI Taxonomy" id="2931922"/>
    <lineage>
        <taxon>Bacteria</taxon>
        <taxon>Bacillati</taxon>
        <taxon>Bacillota</taxon>
        <taxon>Tissierellia</taxon>
        <taxon>Tissierellales</taxon>
        <taxon>Peptoniphilaceae</taxon>
        <taxon>Miniphocaeibacter</taxon>
    </lineage>
</organism>
<protein>
    <submittedName>
        <fullName evidence="1">Nitronate monooxygenase</fullName>
    </submittedName>
</protein>
<name>A0AC61MTK8_9FIRM</name>